<keyword evidence="2" id="KW-0255">Endonuclease</keyword>
<gene>
    <name evidence="2" type="ORF">HJG54_12225</name>
</gene>
<dbReference type="SMART" id="SM00507">
    <property type="entry name" value="HNHc"/>
    <property type="match status" value="1"/>
</dbReference>
<organism evidence="2">
    <name type="scientific">Leptolyngbya sp. NK1-12</name>
    <dbReference type="NCBI Taxonomy" id="2547451"/>
    <lineage>
        <taxon>Bacteria</taxon>
        <taxon>Bacillati</taxon>
        <taxon>Cyanobacteriota</taxon>
        <taxon>Cyanophyceae</taxon>
        <taxon>Leptolyngbyales</taxon>
        <taxon>Leptolyngbyaceae</taxon>
        <taxon>Leptolyngbya group</taxon>
        <taxon>Leptolyngbya</taxon>
    </lineage>
</organism>
<evidence type="ECO:0000259" key="1">
    <source>
        <dbReference type="SMART" id="SM00507"/>
    </source>
</evidence>
<dbReference type="EMBL" id="CP053586">
    <property type="protein sequence ID" value="WNZ23541.1"/>
    <property type="molecule type" value="Genomic_DNA"/>
</dbReference>
<keyword evidence="2" id="KW-0378">Hydrolase</keyword>
<feature type="domain" description="HNH nuclease" evidence="1">
    <location>
        <begin position="10"/>
        <end position="65"/>
    </location>
</feature>
<dbReference type="RefSeq" id="WP_316435234.1">
    <property type="nucleotide sequence ID" value="NZ_CP053586.1"/>
</dbReference>
<accession>A0AA96WJT0</accession>
<dbReference type="InterPro" id="IPR003615">
    <property type="entry name" value="HNH_nuc"/>
</dbReference>
<dbReference type="GO" id="GO:0004519">
    <property type="term" value="F:endonuclease activity"/>
    <property type="evidence" value="ECO:0007669"/>
    <property type="project" value="UniProtKB-KW"/>
</dbReference>
<dbReference type="GO" id="GO:0008270">
    <property type="term" value="F:zinc ion binding"/>
    <property type="evidence" value="ECO:0007669"/>
    <property type="project" value="InterPro"/>
</dbReference>
<sequence>MVSRNKIPEAVRKQVRHQANHLCEYCHASEQWQYVKFTVDHILPLSLGGTDSLDNLALACFHCNRRKTNRVTASDPESGETVPLFNPRQDRWREHFVWSADKLRVIGLTATGRATIATLDLNRERIIHIRAADLEIGRHPPADDPIAE</sequence>
<dbReference type="PANTHER" id="PTHR33877">
    <property type="entry name" value="SLL1193 PROTEIN"/>
    <property type="match status" value="1"/>
</dbReference>
<proteinExistence type="predicted"/>
<dbReference type="InterPro" id="IPR002711">
    <property type="entry name" value="HNH"/>
</dbReference>
<dbReference type="CDD" id="cd00085">
    <property type="entry name" value="HNHc"/>
    <property type="match status" value="1"/>
</dbReference>
<dbReference type="Gene3D" id="1.10.30.50">
    <property type="match status" value="1"/>
</dbReference>
<evidence type="ECO:0000313" key="2">
    <source>
        <dbReference type="EMBL" id="WNZ23541.1"/>
    </source>
</evidence>
<dbReference type="GO" id="GO:0003676">
    <property type="term" value="F:nucleic acid binding"/>
    <property type="evidence" value="ECO:0007669"/>
    <property type="project" value="InterPro"/>
</dbReference>
<dbReference type="AlphaFoldDB" id="A0AA96WJT0"/>
<dbReference type="PANTHER" id="PTHR33877:SF1">
    <property type="entry name" value="TYPE IV METHYL-DIRECTED RESTRICTION ENZYME ECOKMCRA"/>
    <property type="match status" value="1"/>
</dbReference>
<reference evidence="2" key="1">
    <citation type="submission" date="2020-05" db="EMBL/GenBank/DDBJ databases">
        <authorList>
            <person name="Zhu T."/>
            <person name="Keshari N."/>
            <person name="Lu X."/>
        </authorList>
    </citation>
    <scope>NUCLEOTIDE SEQUENCE</scope>
    <source>
        <strain evidence="2">NK1-12</strain>
    </source>
</reference>
<dbReference type="Pfam" id="PF01844">
    <property type="entry name" value="HNH"/>
    <property type="match status" value="1"/>
</dbReference>
<name>A0AA96WJT0_9CYAN</name>
<keyword evidence="2" id="KW-0540">Nuclease</keyword>
<protein>
    <submittedName>
        <fullName evidence="2">HNH endonuclease</fullName>
    </submittedName>
</protein>
<dbReference type="InterPro" id="IPR052892">
    <property type="entry name" value="NA-targeting_endonuclease"/>
</dbReference>